<dbReference type="PANTHER" id="PTHR11373">
    <property type="entry name" value="DEOXYNUCLEOSIDE TRIPHOSPHATE TRIPHOSPHOHYDROLASE"/>
    <property type="match status" value="1"/>
</dbReference>
<evidence type="ECO:0000313" key="2">
    <source>
        <dbReference type="EMBL" id="EIJ40651.1"/>
    </source>
</evidence>
<dbReference type="OrthoDB" id="9814017at2"/>
<dbReference type="SMART" id="SM00471">
    <property type="entry name" value="HDc"/>
    <property type="match status" value="1"/>
</dbReference>
<dbReference type="eggNOG" id="COG1078">
    <property type="taxonomic scope" value="Bacteria"/>
</dbReference>
<dbReference type="HOGENOM" id="CLU_056050_0_0_10"/>
<name>I3CAK8_9FLAO</name>
<dbReference type="InterPro" id="IPR006674">
    <property type="entry name" value="HD_domain"/>
</dbReference>
<dbReference type="RefSeq" id="WP_008615106.1">
    <property type="nucleotide sequence ID" value="NZ_JH651379.1"/>
</dbReference>
<proteinExistence type="predicted"/>
<sequence>MKYIDKIYGEFEITGVIEELINTRVFQRLKGIHQGGAIFLVNPEINHTRFEHSIGVMLLIKKLRGSSEEQIAGLIHDISHTAFSHLIDYVLEIEEEDYHEKRFEEVLRDNELNAVLKKYQLDINKFIEIENYQILEYPLPNLSADRIDYTLRDLFQIGKITRKEILWFLSGLKIVDNRIVLISEEHAKWFQSKYEFLVAEYFGGKQNKGVNILMKKIVKDCLTKGIIQEEDFYQDDFYLIDKINRSVNLKKMISEINSLKIENEKITQKKRKIDPEILVDNRVLKLSEIS</sequence>
<accession>I3CAK8</accession>
<protein>
    <submittedName>
        <fullName evidence="2">HD superfamily phosphohydrolase</fullName>
    </submittedName>
</protein>
<organism evidence="2 3">
    <name type="scientific">Galbibacter orientalis DSM 19592</name>
    <dbReference type="NCBI Taxonomy" id="926559"/>
    <lineage>
        <taxon>Bacteria</taxon>
        <taxon>Pseudomonadati</taxon>
        <taxon>Bacteroidota</taxon>
        <taxon>Flavobacteriia</taxon>
        <taxon>Flavobacteriales</taxon>
        <taxon>Flavobacteriaceae</taxon>
        <taxon>Galbibacter</taxon>
    </lineage>
</organism>
<dbReference type="InterPro" id="IPR050135">
    <property type="entry name" value="dGTPase-like"/>
</dbReference>
<dbReference type="CDD" id="cd00077">
    <property type="entry name" value="HDc"/>
    <property type="match status" value="1"/>
</dbReference>
<dbReference type="EMBL" id="JH651379">
    <property type="protein sequence ID" value="EIJ40651.1"/>
    <property type="molecule type" value="Genomic_DNA"/>
</dbReference>
<keyword evidence="3" id="KW-1185">Reference proteome</keyword>
<dbReference type="Proteomes" id="UP000004690">
    <property type="component" value="Unassembled WGS sequence"/>
</dbReference>
<dbReference type="Gene3D" id="1.10.3210.10">
    <property type="entry name" value="Hypothetical protein af1432"/>
    <property type="match status" value="1"/>
</dbReference>
<dbReference type="GO" id="GO:0006203">
    <property type="term" value="P:dGTP catabolic process"/>
    <property type="evidence" value="ECO:0007669"/>
    <property type="project" value="TreeGrafter"/>
</dbReference>
<dbReference type="STRING" id="926559.JoomaDRAFT_3718"/>
<feature type="domain" description="HD/PDEase" evidence="1">
    <location>
        <begin position="45"/>
        <end position="159"/>
    </location>
</feature>
<keyword evidence="2" id="KW-0378">Hydrolase</keyword>
<dbReference type="PANTHER" id="PTHR11373:SF41">
    <property type="entry name" value="METAL-DEPENDENT PHOSPHOHYDROLASE"/>
    <property type="match status" value="1"/>
</dbReference>
<dbReference type="SUPFAM" id="SSF109604">
    <property type="entry name" value="HD-domain/PDEase-like"/>
    <property type="match status" value="1"/>
</dbReference>
<evidence type="ECO:0000313" key="3">
    <source>
        <dbReference type="Proteomes" id="UP000004690"/>
    </source>
</evidence>
<evidence type="ECO:0000259" key="1">
    <source>
        <dbReference type="SMART" id="SM00471"/>
    </source>
</evidence>
<dbReference type="Pfam" id="PF01966">
    <property type="entry name" value="HD"/>
    <property type="match status" value="1"/>
</dbReference>
<dbReference type="AlphaFoldDB" id="I3CAK8"/>
<dbReference type="InterPro" id="IPR003607">
    <property type="entry name" value="HD/PDEase_dom"/>
</dbReference>
<gene>
    <name evidence="2" type="ORF">JoomaDRAFT_3718</name>
</gene>
<reference evidence="2 3" key="1">
    <citation type="submission" date="2012-02" db="EMBL/GenBank/DDBJ databases">
        <title>Improved High-Quality Draft genome of Joostella marina DSM 19592.</title>
        <authorList>
            <consortium name="US DOE Joint Genome Institute (JGI-PGF)"/>
            <person name="Lucas S."/>
            <person name="Copeland A."/>
            <person name="Lapidus A."/>
            <person name="Bruce D."/>
            <person name="Goodwin L."/>
            <person name="Pitluck S."/>
            <person name="Peters L."/>
            <person name="Chertkov O."/>
            <person name="Ovchinnikova G."/>
            <person name="Kyrpides N."/>
            <person name="Mavromatis K."/>
            <person name="Detter J.C."/>
            <person name="Han C."/>
            <person name="Land M."/>
            <person name="Hauser L."/>
            <person name="Markowitz V."/>
            <person name="Cheng J.-F."/>
            <person name="Hugenholtz P."/>
            <person name="Woyke T."/>
            <person name="Wu D."/>
            <person name="Tindall B."/>
            <person name="Brambilla E."/>
            <person name="Klenk H.-P."/>
            <person name="Eisen J.A."/>
        </authorList>
    </citation>
    <scope>NUCLEOTIDE SEQUENCE [LARGE SCALE GENOMIC DNA]</scope>
    <source>
        <strain evidence="2 3">DSM 19592</strain>
    </source>
</reference>
<dbReference type="GO" id="GO:0008832">
    <property type="term" value="F:dGTPase activity"/>
    <property type="evidence" value="ECO:0007669"/>
    <property type="project" value="TreeGrafter"/>
</dbReference>